<keyword evidence="2" id="KW-0489">Methyltransferase</keyword>
<name>A0A317R872_9BURK</name>
<dbReference type="Pfam" id="PF08241">
    <property type="entry name" value="Methyltransf_11"/>
    <property type="match status" value="1"/>
</dbReference>
<keyword evidence="2" id="KW-0808">Transferase</keyword>
<evidence type="ECO:0000313" key="2">
    <source>
        <dbReference type="EMBL" id="PWW43736.1"/>
    </source>
</evidence>
<proteinExistence type="predicted"/>
<dbReference type="AlphaFoldDB" id="A0A317R872"/>
<evidence type="ECO:0000259" key="1">
    <source>
        <dbReference type="Pfam" id="PF08241"/>
    </source>
</evidence>
<dbReference type="InterPro" id="IPR029063">
    <property type="entry name" value="SAM-dependent_MTases_sf"/>
</dbReference>
<dbReference type="GO" id="GO:0032259">
    <property type="term" value="P:methylation"/>
    <property type="evidence" value="ECO:0007669"/>
    <property type="project" value="UniProtKB-KW"/>
</dbReference>
<dbReference type="GO" id="GO:0008757">
    <property type="term" value="F:S-adenosylmethionine-dependent methyltransferase activity"/>
    <property type="evidence" value="ECO:0007669"/>
    <property type="project" value="InterPro"/>
</dbReference>
<keyword evidence="3" id="KW-1185">Reference proteome</keyword>
<sequence>MHASSLAHVQGLVHKYLSDRTQAPLHIVDIGSYDVNGSYKQFFLHPAWRYTGVDLAAGPNVDVVLRSPYRLPLPSHSVDVIVSGQAFEHVEFFWLTWMEMARVLKPGGLIFLLAPSRGPEHRYPQDCWRFYPDAYRALAKYTGMELLQVSTDWEPHADPESAPWGDTVGVFRQPALTPAQRWRRRLMQQLRYWTVPGYRSG</sequence>
<comment type="caution">
    <text evidence="2">The sequence shown here is derived from an EMBL/GenBank/DDBJ whole genome shotgun (WGS) entry which is preliminary data.</text>
</comment>
<dbReference type="Proteomes" id="UP000246483">
    <property type="component" value="Unassembled WGS sequence"/>
</dbReference>
<dbReference type="EMBL" id="QGUB01000009">
    <property type="protein sequence ID" value="PWW43736.1"/>
    <property type="molecule type" value="Genomic_DNA"/>
</dbReference>
<reference evidence="2 3" key="1">
    <citation type="submission" date="2018-05" db="EMBL/GenBank/DDBJ databases">
        <title>Genomic Encyclopedia of Type Strains, Phase IV (KMG-IV): sequencing the most valuable type-strain genomes for metagenomic binning, comparative biology and taxonomic classification.</title>
        <authorList>
            <person name="Goeker M."/>
        </authorList>
    </citation>
    <scope>NUCLEOTIDE SEQUENCE [LARGE SCALE GENOMIC DNA]</scope>
    <source>
        <strain evidence="2 3">DSM 26006</strain>
    </source>
</reference>
<protein>
    <submittedName>
        <fullName evidence="2">Methyltransferase family protein</fullName>
    </submittedName>
</protein>
<dbReference type="RefSeq" id="WP_019372606.1">
    <property type="nucleotide sequence ID" value="NZ_ALEE01000023.1"/>
</dbReference>
<evidence type="ECO:0000313" key="3">
    <source>
        <dbReference type="Proteomes" id="UP000246483"/>
    </source>
</evidence>
<dbReference type="SUPFAM" id="SSF53335">
    <property type="entry name" value="S-adenosyl-L-methionine-dependent methyltransferases"/>
    <property type="match status" value="1"/>
</dbReference>
<accession>A0A317R872</accession>
<dbReference type="CDD" id="cd02440">
    <property type="entry name" value="AdoMet_MTases"/>
    <property type="match status" value="1"/>
</dbReference>
<feature type="domain" description="Methyltransferase type 11" evidence="1">
    <location>
        <begin position="54"/>
        <end position="111"/>
    </location>
</feature>
<dbReference type="PANTHER" id="PTHR42912">
    <property type="entry name" value="METHYLTRANSFERASE"/>
    <property type="match status" value="1"/>
</dbReference>
<dbReference type="Gene3D" id="3.40.50.150">
    <property type="entry name" value="Vaccinia Virus protein VP39"/>
    <property type="match status" value="1"/>
</dbReference>
<organism evidence="2 3">
    <name type="scientific">Melaminivora alkalimesophila</name>
    <dbReference type="NCBI Taxonomy" id="1165852"/>
    <lineage>
        <taxon>Bacteria</taxon>
        <taxon>Pseudomonadati</taxon>
        <taxon>Pseudomonadota</taxon>
        <taxon>Betaproteobacteria</taxon>
        <taxon>Burkholderiales</taxon>
        <taxon>Comamonadaceae</taxon>
        <taxon>Melaminivora</taxon>
    </lineage>
</organism>
<dbReference type="OrthoDB" id="9816424at2"/>
<dbReference type="InterPro" id="IPR050508">
    <property type="entry name" value="Methyltransf_Superfamily"/>
</dbReference>
<gene>
    <name evidence="2" type="ORF">DFR36_10988</name>
</gene>
<dbReference type="InterPro" id="IPR013216">
    <property type="entry name" value="Methyltransf_11"/>
</dbReference>